<dbReference type="GO" id="GO:0031267">
    <property type="term" value="F:small GTPase binding"/>
    <property type="evidence" value="ECO:0007669"/>
    <property type="project" value="InterPro"/>
</dbReference>
<evidence type="ECO:0000256" key="4">
    <source>
        <dbReference type="ARBA" id="ARBA00023242"/>
    </source>
</evidence>
<keyword evidence="7" id="KW-1185">Reference proteome</keyword>
<dbReference type="GO" id="GO:0006606">
    <property type="term" value="P:protein import into nucleus"/>
    <property type="evidence" value="ECO:0007669"/>
    <property type="project" value="TreeGrafter"/>
</dbReference>
<name>A0AAD9Z226_9LECA</name>
<evidence type="ECO:0000259" key="5">
    <source>
        <dbReference type="PROSITE" id="PS50166"/>
    </source>
</evidence>
<evidence type="ECO:0000313" key="6">
    <source>
        <dbReference type="EMBL" id="KAK3170195.1"/>
    </source>
</evidence>
<evidence type="ECO:0000256" key="1">
    <source>
        <dbReference type="ARBA" id="ARBA00004123"/>
    </source>
</evidence>
<dbReference type="InterPro" id="IPR011989">
    <property type="entry name" value="ARM-like"/>
</dbReference>
<dbReference type="SMART" id="SM00913">
    <property type="entry name" value="IBN_N"/>
    <property type="match status" value="1"/>
</dbReference>
<keyword evidence="4" id="KW-0539">Nucleus</keyword>
<dbReference type="GO" id="GO:0005635">
    <property type="term" value="C:nuclear envelope"/>
    <property type="evidence" value="ECO:0007669"/>
    <property type="project" value="TreeGrafter"/>
</dbReference>
<reference evidence="6" key="1">
    <citation type="submission" date="2022-11" db="EMBL/GenBank/DDBJ databases">
        <title>Chromosomal genome sequence assembly and mating type (MAT) locus characterization of the leprose asexual lichenized fungus Lepraria neglecta (Nyl.) Erichsen.</title>
        <authorList>
            <person name="Allen J.L."/>
            <person name="Pfeffer B."/>
        </authorList>
    </citation>
    <scope>NUCLEOTIDE SEQUENCE</scope>
    <source>
        <strain evidence="6">Allen 5258</strain>
    </source>
</reference>
<dbReference type="GO" id="GO:0005829">
    <property type="term" value="C:cytosol"/>
    <property type="evidence" value="ECO:0007669"/>
    <property type="project" value="TreeGrafter"/>
</dbReference>
<evidence type="ECO:0000256" key="2">
    <source>
        <dbReference type="ARBA" id="ARBA00007991"/>
    </source>
</evidence>
<dbReference type="PROSITE" id="PS50166">
    <property type="entry name" value="IMPORTIN_B_NT"/>
    <property type="match status" value="1"/>
</dbReference>
<gene>
    <name evidence="6" type="ORF">OEA41_009581</name>
</gene>
<dbReference type="Pfam" id="PF25758">
    <property type="entry name" value="TPR_IPO11"/>
    <property type="match status" value="1"/>
</dbReference>
<sequence>MNFSIEVPAEANPLTTQTLYHILQSAASNDPQQLKTGAQQLQNWEKSPGFYSSLQSLYIDYSLPVELRHLAILQLKNGIDKYWRKTALNAINKEEKEFIRSRSIDSGISEPEHRLVLQISITIAKIVRYEFPHDWPDVITSVLEKLRSTLQLNNPIQLSRTLLILLHIIKELSTAKLQRSRASLQSAAPEIAQLVSSLYIDKVNTWISFLKNGGDDEGGALESMDQSLLALRVLRRLIIAGYEFPNRNQEIRNIWGILALHFGEMLSLVQEEPAAIHVTPKSLIEKHLIQIAKLHLHMVKTHPAGYALLPDSVGLAKAYWNLARQFGEDMGSRTTESRRIDDEETASTLEKLSLRGLLLIRACLKMVYNPAQTFKYQQAEDKEEKKLAKELMKNDLLSGEFTQKVMESLVTRFFAFTPRDLYQWEEDPEEWEKGQEDSGDDWELNLRTCSEKLFLDLMINYNELLVQLLINVFQTVANVQNTEVLLKDSIYCAIGLAAPVLDRYPELDFGRFLEKTLAQEVQMARPGYKILRRRAAIVLGQWLPIREGLNRPLVYQIFQHLLEGSDQPNDKIVRITAGRQLKNIIDPFEFTAEAFMPYAPNILGRLMALIEEVCLIDTKMALLNTVSAIVLRLEQSITPFADQIISLLPPLWDQAGEEYLMKQSVLGILSAVSTSMQAESRRYHPLIIPLIQSSIDLDSETRVYLLEEALDLWAIVLTQTPSEDVSPEIIALVQHLFPLFGTASENLRKALEITELYIHLIPAEILNNVAVILSPLATLLGTVKRDATGLVTSLVEDLIRQADSLGGVSAVRELTPTLLSSNWLSTTLSALHDSYSAHQTTGPNRKTSSIDGVVETDYLNVLARLAVASPSLFLSAVEATSYDNESEALEPLEHKLSWLLTEWFSHMDNIGHPAHKKLNCLALTALLESGQPWILSRLQSLMSVWTDVVMELVIDASLQEGVVDNRDCLVYTNPDAAKPDGPEAPADYRKRVMEFKDPVHRIDIRVYVREKLAIAIESYGGMDTFQRDWVQNVDEDVVRGFGALGIV</sequence>
<comment type="subcellular location">
    <subcellularLocation>
        <location evidence="1">Nucleus</location>
    </subcellularLocation>
</comment>
<dbReference type="FunFam" id="1.25.10.10:FF:000362">
    <property type="entry name" value="Importin 11, putative"/>
    <property type="match status" value="1"/>
</dbReference>
<dbReference type="Gene3D" id="1.25.10.10">
    <property type="entry name" value="Leucine-rich Repeat Variant"/>
    <property type="match status" value="1"/>
</dbReference>
<dbReference type="InterPro" id="IPR001494">
    <property type="entry name" value="Importin-beta_N"/>
</dbReference>
<accession>A0AAD9Z226</accession>
<dbReference type="PANTHER" id="PTHR10997:SF7">
    <property type="entry name" value="IMPORTIN-11"/>
    <property type="match status" value="1"/>
</dbReference>
<organism evidence="6 7">
    <name type="scientific">Lepraria neglecta</name>
    <dbReference type="NCBI Taxonomy" id="209136"/>
    <lineage>
        <taxon>Eukaryota</taxon>
        <taxon>Fungi</taxon>
        <taxon>Dikarya</taxon>
        <taxon>Ascomycota</taxon>
        <taxon>Pezizomycotina</taxon>
        <taxon>Lecanoromycetes</taxon>
        <taxon>OSLEUM clade</taxon>
        <taxon>Lecanoromycetidae</taxon>
        <taxon>Lecanorales</taxon>
        <taxon>Lecanorineae</taxon>
        <taxon>Stereocaulaceae</taxon>
        <taxon>Lepraria</taxon>
    </lineage>
</organism>
<proteinExistence type="inferred from homology"/>
<dbReference type="InterPro" id="IPR058669">
    <property type="entry name" value="TPR_IPO7/11-like"/>
</dbReference>
<evidence type="ECO:0000313" key="7">
    <source>
        <dbReference type="Proteomes" id="UP001276659"/>
    </source>
</evidence>
<comment type="caution">
    <text evidence="6">The sequence shown here is derived from an EMBL/GenBank/DDBJ whole genome shotgun (WGS) entry which is preliminary data.</text>
</comment>
<dbReference type="EMBL" id="JASNWA010000009">
    <property type="protein sequence ID" value="KAK3170195.1"/>
    <property type="molecule type" value="Genomic_DNA"/>
</dbReference>
<comment type="similarity">
    <text evidence="2">Belongs to the importin beta family.</text>
</comment>
<dbReference type="SUPFAM" id="SSF48371">
    <property type="entry name" value="ARM repeat"/>
    <property type="match status" value="1"/>
</dbReference>
<keyword evidence="3" id="KW-0813">Transport</keyword>
<protein>
    <recommendedName>
        <fullName evidence="5">Importin N-terminal domain-containing protein</fullName>
    </recommendedName>
</protein>
<dbReference type="AlphaFoldDB" id="A0AAD9Z226"/>
<feature type="domain" description="Importin N-terminal" evidence="5">
    <location>
        <begin position="37"/>
        <end position="109"/>
    </location>
</feature>
<dbReference type="Pfam" id="PF03810">
    <property type="entry name" value="IBN_N"/>
    <property type="match status" value="1"/>
</dbReference>
<evidence type="ECO:0000256" key="3">
    <source>
        <dbReference type="ARBA" id="ARBA00022448"/>
    </source>
</evidence>
<dbReference type="Proteomes" id="UP001276659">
    <property type="component" value="Unassembled WGS sequence"/>
</dbReference>
<dbReference type="PANTHER" id="PTHR10997">
    <property type="entry name" value="IMPORTIN-7, 8, 11"/>
    <property type="match status" value="1"/>
</dbReference>
<dbReference type="InterPro" id="IPR016024">
    <property type="entry name" value="ARM-type_fold"/>
</dbReference>